<accession>A0A8H8DGS4</accession>
<keyword evidence="4 6" id="KW-0235">DNA replication</keyword>
<evidence type="ECO:0000256" key="2">
    <source>
        <dbReference type="ARBA" id="ARBA00006677"/>
    </source>
</evidence>
<dbReference type="InterPro" id="IPR021151">
    <property type="entry name" value="GINS_A"/>
</dbReference>
<comment type="similarity">
    <text evidence="2 6">Belongs to the GINS1/PSF1 family.</text>
</comment>
<evidence type="ECO:0000313" key="11">
    <source>
        <dbReference type="Proteomes" id="UP000673691"/>
    </source>
</evidence>
<evidence type="ECO:0000259" key="8">
    <source>
        <dbReference type="Pfam" id="PF05916"/>
    </source>
</evidence>
<feature type="compositionally biased region" description="Pro residues" evidence="7">
    <location>
        <begin position="63"/>
        <end position="74"/>
    </location>
</feature>
<dbReference type="InterPro" id="IPR056783">
    <property type="entry name" value="PSF1_C"/>
</dbReference>
<reference evidence="10 11" key="1">
    <citation type="journal article" name="Sci. Rep.">
        <title>Genome-scale phylogenetic analyses confirm Olpidium as the closest living zoosporic fungus to the non-flagellated, terrestrial fungi.</title>
        <authorList>
            <person name="Chang Y."/>
            <person name="Rochon D."/>
            <person name="Sekimoto S."/>
            <person name="Wang Y."/>
            <person name="Chovatia M."/>
            <person name="Sandor L."/>
            <person name="Salamov A."/>
            <person name="Grigoriev I.V."/>
            <person name="Stajich J.E."/>
            <person name="Spatafora J.W."/>
        </authorList>
    </citation>
    <scope>NUCLEOTIDE SEQUENCE [LARGE SCALE GENOMIC DNA]</scope>
    <source>
        <strain evidence="10">S191</strain>
    </source>
</reference>
<dbReference type="Gene3D" id="1.20.58.1030">
    <property type="match status" value="1"/>
</dbReference>
<gene>
    <name evidence="10" type="ORF">BJ554DRAFT_1845</name>
</gene>
<feature type="compositionally biased region" description="Low complexity" evidence="7">
    <location>
        <begin position="53"/>
        <end position="62"/>
    </location>
</feature>
<dbReference type="PANTHER" id="PTHR12914:SF2">
    <property type="entry name" value="DNA REPLICATION COMPLEX GINS PROTEIN PSF1"/>
    <property type="match status" value="1"/>
</dbReference>
<dbReference type="PANTHER" id="PTHR12914">
    <property type="entry name" value="PARTNER OF SLD5"/>
    <property type="match status" value="1"/>
</dbReference>
<evidence type="ECO:0000256" key="4">
    <source>
        <dbReference type="ARBA" id="ARBA00022705"/>
    </source>
</evidence>
<dbReference type="Pfam" id="PF05916">
    <property type="entry name" value="Sld5"/>
    <property type="match status" value="1"/>
</dbReference>
<dbReference type="OrthoDB" id="10252587at2759"/>
<dbReference type="Pfam" id="PF24997">
    <property type="entry name" value="PSF1_C"/>
    <property type="match status" value="1"/>
</dbReference>
<organism evidence="10 11">
    <name type="scientific">Olpidium bornovanus</name>
    <dbReference type="NCBI Taxonomy" id="278681"/>
    <lineage>
        <taxon>Eukaryota</taxon>
        <taxon>Fungi</taxon>
        <taxon>Fungi incertae sedis</taxon>
        <taxon>Olpidiomycota</taxon>
        <taxon>Olpidiomycotina</taxon>
        <taxon>Olpidiomycetes</taxon>
        <taxon>Olpidiales</taxon>
        <taxon>Olpidiaceae</taxon>
        <taxon>Olpidium</taxon>
    </lineage>
</organism>
<evidence type="ECO:0000256" key="6">
    <source>
        <dbReference type="RuleBase" id="RU368085"/>
    </source>
</evidence>
<comment type="function">
    <text evidence="6">Required for correct functioning of the GINS complex, a complex that plays an essential role in the initiation of DNA replication, and progression of DNA replication forks. GINS complex seems to bind preferentially to single-stranded DNA.</text>
</comment>
<comment type="subunit">
    <text evidence="6">Component of the GINS complex.</text>
</comment>
<evidence type="ECO:0000259" key="9">
    <source>
        <dbReference type="Pfam" id="PF24997"/>
    </source>
</evidence>
<dbReference type="SUPFAM" id="SSF158573">
    <property type="entry name" value="GINS helical bundle-like"/>
    <property type="match status" value="1"/>
</dbReference>
<sequence>MVYCEHAHKLLREAKRTVDVLPPYNDETVRAGVRETRTLLEFVTRAADEHRASSSSSSSSSSNPPPSADPPPLSRPDMAGLLVHHVSVRRNKRALLAYHRRRLDRVQEMAWASGMTGVAAAAAAPAGDAAAAAAAAAARSCLSANEESFLRAYSELGRKYARAAARDAFTDLVDLLVPTAALLPPRELYITVRVLRDCGEIFTESGTVVMRKGEEHFIRRSDVERLIAQGSLQHVA</sequence>
<dbReference type="InterPro" id="IPR005339">
    <property type="entry name" value="GINS_Psf1"/>
</dbReference>
<comment type="subcellular location">
    <subcellularLocation>
        <location evidence="1 6">Nucleus</location>
    </subcellularLocation>
</comment>
<feature type="region of interest" description="Disordered" evidence="7">
    <location>
        <begin position="46"/>
        <end position="78"/>
    </location>
</feature>
<proteinExistence type="inferred from homology"/>
<dbReference type="EMBL" id="JAEFCI010009109">
    <property type="protein sequence ID" value="KAG5458019.1"/>
    <property type="molecule type" value="Genomic_DNA"/>
</dbReference>
<dbReference type="AlphaFoldDB" id="A0A8H8DGS4"/>
<comment type="caution">
    <text evidence="10">The sequence shown here is derived from an EMBL/GenBank/DDBJ whole genome shotgun (WGS) entry which is preliminary data.</text>
</comment>
<protein>
    <recommendedName>
        <fullName evidence="3 6">DNA replication complex GINS protein PSF1</fullName>
    </recommendedName>
</protein>
<dbReference type="Proteomes" id="UP000673691">
    <property type="component" value="Unassembled WGS sequence"/>
</dbReference>
<feature type="domain" description="DNA replication complex GINS protein PSF1 C-terminal" evidence="9">
    <location>
        <begin position="187"/>
        <end position="235"/>
    </location>
</feature>
<keyword evidence="11" id="KW-1185">Reference proteome</keyword>
<dbReference type="InterPro" id="IPR036224">
    <property type="entry name" value="GINS_bundle-like_dom_sf"/>
</dbReference>
<dbReference type="CDD" id="cd11710">
    <property type="entry name" value="GINS_A_psf1"/>
    <property type="match status" value="1"/>
</dbReference>
<keyword evidence="5 6" id="KW-0539">Nucleus</keyword>
<evidence type="ECO:0000256" key="5">
    <source>
        <dbReference type="ARBA" id="ARBA00023242"/>
    </source>
</evidence>
<evidence type="ECO:0000256" key="7">
    <source>
        <dbReference type="SAM" id="MobiDB-lite"/>
    </source>
</evidence>
<dbReference type="CDD" id="cd21696">
    <property type="entry name" value="GINS_B_Psf1"/>
    <property type="match status" value="1"/>
</dbReference>
<feature type="domain" description="GINS subunit" evidence="8">
    <location>
        <begin position="76"/>
        <end position="162"/>
    </location>
</feature>
<name>A0A8H8DGS4_9FUNG</name>
<evidence type="ECO:0000256" key="1">
    <source>
        <dbReference type="ARBA" id="ARBA00004123"/>
    </source>
</evidence>
<evidence type="ECO:0000256" key="3">
    <source>
        <dbReference type="ARBA" id="ARBA00015143"/>
    </source>
</evidence>
<dbReference type="GO" id="GO:1902983">
    <property type="term" value="P:DNA strand elongation involved in mitotic DNA replication"/>
    <property type="evidence" value="ECO:0007669"/>
    <property type="project" value="TreeGrafter"/>
</dbReference>
<dbReference type="GO" id="GO:0000811">
    <property type="term" value="C:GINS complex"/>
    <property type="evidence" value="ECO:0007669"/>
    <property type="project" value="UniProtKB-UniRule"/>
</dbReference>
<evidence type="ECO:0000313" key="10">
    <source>
        <dbReference type="EMBL" id="KAG5458019.1"/>
    </source>
</evidence>